<dbReference type="GO" id="GO:0008270">
    <property type="term" value="F:zinc ion binding"/>
    <property type="evidence" value="ECO:0007669"/>
    <property type="project" value="InterPro"/>
</dbReference>
<dbReference type="InterPro" id="IPR001138">
    <property type="entry name" value="Zn2Cys6_DnaBD"/>
</dbReference>
<dbReference type="Pfam" id="PF00172">
    <property type="entry name" value="Zn_clus"/>
    <property type="match status" value="1"/>
</dbReference>
<organism evidence="10 11">
    <name type="scientific">Colletotrichum gloeosporioides</name>
    <name type="common">Anthracnose fungus</name>
    <name type="synonym">Glomerella cingulata</name>
    <dbReference type="NCBI Taxonomy" id="474922"/>
    <lineage>
        <taxon>Eukaryota</taxon>
        <taxon>Fungi</taxon>
        <taxon>Dikarya</taxon>
        <taxon>Ascomycota</taxon>
        <taxon>Pezizomycotina</taxon>
        <taxon>Sordariomycetes</taxon>
        <taxon>Hypocreomycetidae</taxon>
        <taxon>Glomerellales</taxon>
        <taxon>Glomerellaceae</taxon>
        <taxon>Colletotrichum</taxon>
        <taxon>Colletotrichum gloeosporioides species complex</taxon>
    </lineage>
</organism>
<dbReference type="PROSITE" id="PS00463">
    <property type="entry name" value="ZN2_CY6_FUNGAL_1"/>
    <property type="match status" value="1"/>
</dbReference>
<keyword evidence="5" id="KW-0238">DNA-binding</keyword>
<evidence type="ECO:0000256" key="2">
    <source>
        <dbReference type="ARBA" id="ARBA00022723"/>
    </source>
</evidence>
<keyword evidence="11" id="KW-1185">Reference proteome</keyword>
<evidence type="ECO:0000256" key="8">
    <source>
        <dbReference type="SAM" id="MobiDB-lite"/>
    </source>
</evidence>
<keyword evidence="3" id="KW-0862">Zinc</keyword>
<dbReference type="EMBL" id="WVTB01000040">
    <property type="protein sequence ID" value="KAF3805748.1"/>
    <property type="molecule type" value="Genomic_DNA"/>
</dbReference>
<reference evidence="10" key="2">
    <citation type="submission" date="2020-03" db="EMBL/GenBank/DDBJ databases">
        <authorList>
            <person name="Fu F.-F."/>
            <person name="Chen J."/>
        </authorList>
    </citation>
    <scope>NUCLEOTIDE SEQUENCE</scope>
    <source>
        <strain evidence="10">Lc1</strain>
    </source>
</reference>
<dbReference type="CDD" id="cd12148">
    <property type="entry name" value="fungal_TF_MHR"/>
    <property type="match status" value="1"/>
</dbReference>
<dbReference type="InterPro" id="IPR036864">
    <property type="entry name" value="Zn2-C6_fun-type_DNA-bd_sf"/>
</dbReference>
<dbReference type="RefSeq" id="XP_045264907.1">
    <property type="nucleotide sequence ID" value="XM_045405143.1"/>
</dbReference>
<name>A0A8H4CKP2_COLGL</name>
<feature type="region of interest" description="Disordered" evidence="8">
    <location>
        <begin position="70"/>
        <end position="125"/>
    </location>
</feature>
<feature type="domain" description="Zn(2)-C6 fungal-type" evidence="9">
    <location>
        <begin position="11"/>
        <end position="40"/>
    </location>
</feature>
<evidence type="ECO:0000256" key="6">
    <source>
        <dbReference type="ARBA" id="ARBA00023163"/>
    </source>
</evidence>
<gene>
    <name evidence="10" type="ORF">GCG54_00005112</name>
</gene>
<dbReference type="AlphaFoldDB" id="A0A8H4CKP2"/>
<dbReference type="InterPro" id="IPR050797">
    <property type="entry name" value="Carb_Metab_Trans_Reg"/>
</dbReference>
<dbReference type="PROSITE" id="PS50048">
    <property type="entry name" value="ZN2_CY6_FUNGAL_2"/>
    <property type="match status" value="1"/>
</dbReference>
<keyword evidence="4" id="KW-0805">Transcription regulation</keyword>
<reference evidence="10" key="1">
    <citation type="journal article" date="2020" name="Phytopathology">
        <title>Genome sequence and comparative analysis of Colletotrichum gloeosporioides isolated from Liriodendron leaves.</title>
        <authorList>
            <person name="Fu F.F."/>
            <person name="Hao Z."/>
            <person name="Wang P."/>
            <person name="Lu Y."/>
            <person name="Xue L.J."/>
            <person name="Wei G."/>
            <person name="Tian Y."/>
            <person name="Baishi H."/>
            <person name="Xu H."/>
            <person name="Shi J."/>
            <person name="Cheng T."/>
            <person name="Wang G."/>
            <person name="Yi Y."/>
            <person name="Chen J."/>
        </authorList>
    </citation>
    <scope>NUCLEOTIDE SEQUENCE</scope>
    <source>
        <strain evidence="10">Lc1</strain>
    </source>
</reference>
<evidence type="ECO:0000256" key="3">
    <source>
        <dbReference type="ARBA" id="ARBA00022833"/>
    </source>
</evidence>
<dbReference type="GO" id="GO:0005634">
    <property type="term" value="C:nucleus"/>
    <property type="evidence" value="ECO:0007669"/>
    <property type="project" value="UniProtKB-SubCell"/>
</dbReference>
<dbReference type="CDD" id="cd00067">
    <property type="entry name" value="GAL4"/>
    <property type="match status" value="1"/>
</dbReference>
<dbReference type="SMART" id="SM00066">
    <property type="entry name" value="GAL4"/>
    <property type="match status" value="1"/>
</dbReference>
<comment type="subcellular location">
    <subcellularLocation>
        <location evidence="1">Nucleus</location>
    </subcellularLocation>
</comment>
<feature type="compositionally biased region" description="Low complexity" evidence="8">
    <location>
        <begin position="107"/>
        <end position="122"/>
    </location>
</feature>
<keyword evidence="2" id="KW-0479">Metal-binding</keyword>
<dbReference type="SUPFAM" id="SSF57701">
    <property type="entry name" value="Zn2/Cys6 DNA-binding domain"/>
    <property type="match status" value="1"/>
</dbReference>
<dbReference type="PANTHER" id="PTHR31668">
    <property type="entry name" value="GLUCOSE TRANSPORT TRANSCRIPTION REGULATOR RGT1-RELATED-RELATED"/>
    <property type="match status" value="1"/>
</dbReference>
<evidence type="ECO:0000256" key="4">
    <source>
        <dbReference type="ARBA" id="ARBA00023015"/>
    </source>
</evidence>
<protein>
    <recommendedName>
        <fullName evidence="9">Zn(2)-C6 fungal-type domain-containing protein</fullName>
    </recommendedName>
</protein>
<dbReference type="PANTHER" id="PTHR31668:SF18">
    <property type="entry name" value="MALTOSE FERMENTATION REGULATORY PROTEIN MAL13-RELATED"/>
    <property type="match status" value="1"/>
</dbReference>
<dbReference type="Proteomes" id="UP000613401">
    <property type="component" value="Unassembled WGS sequence"/>
</dbReference>
<proteinExistence type="predicted"/>
<dbReference type="GO" id="GO:0000981">
    <property type="term" value="F:DNA-binding transcription factor activity, RNA polymerase II-specific"/>
    <property type="evidence" value="ECO:0007669"/>
    <property type="project" value="InterPro"/>
</dbReference>
<evidence type="ECO:0000256" key="1">
    <source>
        <dbReference type="ARBA" id="ARBA00004123"/>
    </source>
</evidence>
<evidence type="ECO:0000256" key="5">
    <source>
        <dbReference type="ARBA" id="ARBA00023125"/>
    </source>
</evidence>
<dbReference type="Gene3D" id="4.10.240.10">
    <property type="entry name" value="Zn(2)-C6 fungal-type DNA-binding domain"/>
    <property type="match status" value="1"/>
</dbReference>
<evidence type="ECO:0000313" key="11">
    <source>
        <dbReference type="Proteomes" id="UP000613401"/>
    </source>
</evidence>
<dbReference type="GO" id="GO:0003677">
    <property type="term" value="F:DNA binding"/>
    <property type="evidence" value="ECO:0007669"/>
    <property type="project" value="UniProtKB-KW"/>
</dbReference>
<comment type="caution">
    <text evidence="10">The sequence shown here is derived from an EMBL/GenBank/DDBJ whole genome shotgun (WGS) entry which is preliminary data.</text>
</comment>
<accession>A0A8H4CKP2</accession>
<sequence>MQKRKTRVSNPCDGCSLRRVRCNGGPPCTECWKRSLECTFLRVPRKRGPKGPRMSTSNKIVQYQEQIRNDQEFQSSTESPKTPQTPLESPLSTGEDWQVRQRRRQFSRPQSSSLDSPQLSPLGTQGHDNANLPLRLYIKYLTKFKDCLIWVWPIVDIDSLVSRLVRNSPDDYEAYALAGAVCATVIAQLRLSQLRFSKQNGSMSDLNDIAESFARHAQYLRDQHSYRESESIDSLLTAFFLHIYFANTERIRAGAMYLHEAIAQLSLQNLHRPETFDQLPNEQRELMLRIFWLVFVTERPPENELGEASIADSSSRTFCVQNGFPTCLSPIQDWPSLDCLIPGIGGLDPSFQMLAQLFTLLDDNLLMTRERLTPKSDPRTEDNLYRGVSAMAECSVSAIGPTLPEIQRVNVMVTWNWIHILWWQYALRHYQMSSNMDDAMLSMLRPASVAHETVQLFSSVSKQAIQTHGYGMELKIFRIADSLVDLLACNRRLPSGPRPTGTGMLLGARDTLHALQSALILIGGEESLFHKKLQLFMAEVQLPVPNVRPIGLADPEAATDDDEDERNVGENQLFPQCYI</sequence>
<evidence type="ECO:0000259" key="9">
    <source>
        <dbReference type="PROSITE" id="PS50048"/>
    </source>
</evidence>
<evidence type="ECO:0000313" key="10">
    <source>
        <dbReference type="EMBL" id="KAF3805748.1"/>
    </source>
</evidence>
<evidence type="ECO:0000256" key="7">
    <source>
        <dbReference type="ARBA" id="ARBA00023242"/>
    </source>
</evidence>
<feature type="compositionally biased region" description="Polar residues" evidence="8">
    <location>
        <begin position="70"/>
        <end position="92"/>
    </location>
</feature>
<keyword evidence="6" id="KW-0804">Transcription</keyword>
<dbReference type="GeneID" id="69012264"/>
<keyword evidence="7" id="KW-0539">Nucleus</keyword>